<keyword evidence="2" id="KW-0472">Membrane</keyword>
<proteinExistence type="inferred from homology"/>
<comment type="similarity">
    <text evidence="1">Belongs to the SCO1/2 family.</text>
</comment>
<comment type="caution">
    <text evidence="3">The sequence shown here is derived from an EMBL/GenBank/DDBJ whole genome shotgun (WGS) entry which is preliminary data.</text>
</comment>
<gene>
    <name evidence="3" type="ORF">GALL_244170</name>
</gene>
<dbReference type="Gene3D" id="3.40.30.10">
    <property type="entry name" value="Glutaredoxin"/>
    <property type="match status" value="1"/>
</dbReference>
<evidence type="ECO:0000256" key="1">
    <source>
        <dbReference type="ARBA" id="ARBA00010996"/>
    </source>
</evidence>
<feature type="transmembrane region" description="Helical" evidence="2">
    <location>
        <begin position="224"/>
        <end position="247"/>
    </location>
</feature>
<name>A0A1J5RE75_9ZZZZ</name>
<dbReference type="InterPro" id="IPR036249">
    <property type="entry name" value="Thioredoxin-like_sf"/>
</dbReference>
<evidence type="ECO:0008006" key="4">
    <source>
        <dbReference type="Google" id="ProtNLM"/>
    </source>
</evidence>
<keyword evidence="2" id="KW-0812">Transmembrane</keyword>
<dbReference type="EMBL" id="MLJW01000203">
    <property type="protein sequence ID" value="OIQ93658.1"/>
    <property type="molecule type" value="Genomic_DNA"/>
</dbReference>
<dbReference type="Pfam" id="PF02630">
    <property type="entry name" value="SCO1-SenC"/>
    <property type="match status" value="1"/>
</dbReference>
<dbReference type="InterPro" id="IPR003782">
    <property type="entry name" value="SCO1/SenC"/>
</dbReference>
<accession>A0A1J5RE75</accession>
<dbReference type="SUPFAM" id="SSF52833">
    <property type="entry name" value="Thioredoxin-like"/>
    <property type="match status" value="1"/>
</dbReference>
<evidence type="ECO:0000256" key="2">
    <source>
        <dbReference type="SAM" id="Phobius"/>
    </source>
</evidence>
<protein>
    <recommendedName>
        <fullName evidence="4">Thioredoxin domain-containing protein</fullName>
    </recommendedName>
</protein>
<keyword evidence="2" id="KW-1133">Transmembrane helix</keyword>
<reference evidence="3" key="1">
    <citation type="submission" date="2016-10" db="EMBL/GenBank/DDBJ databases">
        <title>Sequence of Gallionella enrichment culture.</title>
        <authorList>
            <person name="Poehlein A."/>
            <person name="Muehling M."/>
            <person name="Daniel R."/>
        </authorList>
    </citation>
    <scope>NUCLEOTIDE SEQUENCE</scope>
</reference>
<evidence type="ECO:0000313" key="3">
    <source>
        <dbReference type="EMBL" id="OIQ93658.1"/>
    </source>
</evidence>
<organism evidence="3">
    <name type="scientific">mine drainage metagenome</name>
    <dbReference type="NCBI Taxonomy" id="410659"/>
    <lineage>
        <taxon>unclassified sequences</taxon>
        <taxon>metagenomes</taxon>
        <taxon>ecological metagenomes</taxon>
    </lineage>
</organism>
<dbReference type="AlphaFoldDB" id="A0A1J5RE75"/>
<sequence>MHKNNVFIIIVVISFFYSTCVIGQADTSGWKEEKNIYEKVYDATLTGHNLHNTKLYQSIHQNPTILVLIFTRCTGICNPFLLQLKENMQFEAGYKTIKILVISFDPRDTKEDMNLFAERFGLNNDKQWIFAVTDQISNLNRSVGFNPVWDSTRNQYDHDALLVGINREGYITKKLIGLRNEHELKLLINSINDVFAPTYRIPNQNQLFSCFNYNSKTGRNTPGLGLFFVGLPVVITVLILFLINYIVHSNRIFQKN</sequence>